<keyword evidence="3 6" id="KW-0547">Nucleotide-binding</keyword>
<feature type="compositionally biased region" description="Polar residues" evidence="8">
    <location>
        <begin position="101"/>
        <end position="115"/>
    </location>
</feature>
<dbReference type="Gene3D" id="1.10.510.10">
    <property type="entry name" value="Transferase(Phosphotransferase) domain 1"/>
    <property type="match status" value="1"/>
</dbReference>
<evidence type="ECO:0000313" key="10">
    <source>
        <dbReference type="EMBL" id="WIA11811.1"/>
    </source>
</evidence>
<dbReference type="PROSITE" id="PS00107">
    <property type="entry name" value="PROTEIN_KINASE_ATP"/>
    <property type="match status" value="1"/>
</dbReference>
<dbReference type="Proteomes" id="UP001244341">
    <property type="component" value="Chromosome 3b"/>
</dbReference>
<dbReference type="EMBL" id="CP126210">
    <property type="protein sequence ID" value="WIA11811.1"/>
    <property type="molecule type" value="Genomic_DNA"/>
</dbReference>
<sequence length="387" mass="42258">MLRLTPEEAMLRDLRIRRLLGRGITARVYKGRWNGVTVAVKIIEHSERSPGTASSGILRESLLATQLSHPNIVQSYFTSTMTVSKRNALAKAWLSAEAGTSPATKQSPEPSSSAQKGDDNHDGNSSDSHTAVTMSSEMCWRRSAAPGLLAAAAWIIMEFCEKGSLERAVSRGTFIRREDRQPEMIGVYKALLDTASGLGYLHSIGVVHGDLKNANVLLKGASRDLRGFSCKIAGFGLSRVLDMDATHDTDMIDISTCKFGTIVHMPSELLLTGRMTTATDVYSFGLKMWELFTSQRVFEQGLSIGQIFYTVAYQNWRPTVPPNCPPGYAELMTACWHQDPEQRPTVPQLLRSLQKLYVAEKQRMAAERQPAAAGAQGAAGAGGEHGV</sequence>
<dbReference type="SUPFAM" id="SSF56112">
    <property type="entry name" value="Protein kinase-like (PK-like)"/>
    <property type="match status" value="1"/>
</dbReference>
<feature type="region of interest" description="Disordered" evidence="8">
    <location>
        <begin position="368"/>
        <end position="387"/>
    </location>
</feature>
<accession>A0ABY8TU52</accession>
<evidence type="ECO:0000313" key="11">
    <source>
        <dbReference type="Proteomes" id="UP001244341"/>
    </source>
</evidence>
<reference evidence="10 11" key="1">
    <citation type="submission" date="2023-05" db="EMBL/GenBank/DDBJ databases">
        <title>A 100% complete, gapless, phased diploid assembly of the Scenedesmus obliquus UTEX 3031 genome.</title>
        <authorList>
            <person name="Biondi T.C."/>
            <person name="Hanschen E.R."/>
            <person name="Kwon T."/>
            <person name="Eng W."/>
            <person name="Kruse C.P.S."/>
            <person name="Koehler S.I."/>
            <person name="Kunde Y."/>
            <person name="Gleasner C.D."/>
            <person name="You Mak K.T."/>
            <person name="Polle J."/>
            <person name="Hovde B.T."/>
            <person name="Starkenburg S.R."/>
        </authorList>
    </citation>
    <scope>NUCLEOTIDE SEQUENCE [LARGE SCALE GENOMIC DNA]</scope>
    <source>
        <strain evidence="10 11">DOE0152z</strain>
    </source>
</reference>
<dbReference type="InterPro" id="IPR051681">
    <property type="entry name" value="Ser/Thr_Kinases-Pseudokinases"/>
</dbReference>
<dbReference type="SMART" id="SM00220">
    <property type="entry name" value="S_TKc"/>
    <property type="match status" value="1"/>
</dbReference>
<dbReference type="PIRSF" id="PIRSF000654">
    <property type="entry name" value="Integrin-linked_kinase"/>
    <property type="match status" value="1"/>
</dbReference>
<protein>
    <recommendedName>
        <fullName evidence="9">Protein kinase domain-containing protein</fullName>
    </recommendedName>
</protein>
<feature type="domain" description="Protein kinase" evidence="9">
    <location>
        <begin position="14"/>
        <end position="357"/>
    </location>
</feature>
<evidence type="ECO:0000256" key="4">
    <source>
        <dbReference type="ARBA" id="ARBA00022777"/>
    </source>
</evidence>
<keyword evidence="5 6" id="KW-0067">ATP-binding</keyword>
<dbReference type="InterPro" id="IPR000719">
    <property type="entry name" value="Prot_kinase_dom"/>
</dbReference>
<evidence type="ECO:0000259" key="9">
    <source>
        <dbReference type="PROSITE" id="PS50011"/>
    </source>
</evidence>
<evidence type="ECO:0000256" key="3">
    <source>
        <dbReference type="ARBA" id="ARBA00022741"/>
    </source>
</evidence>
<proteinExistence type="inferred from homology"/>
<evidence type="ECO:0000256" key="1">
    <source>
        <dbReference type="ARBA" id="ARBA00022527"/>
    </source>
</evidence>
<keyword evidence="2" id="KW-0808">Transferase</keyword>
<evidence type="ECO:0000256" key="6">
    <source>
        <dbReference type="PROSITE-ProRule" id="PRU10141"/>
    </source>
</evidence>
<dbReference type="Pfam" id="PF07714">
    <property type="entry name" value="PK_Tyr_Ser-Thr"/>
    <property type="match status" value="2"/>
</dbReference>
<evidence type="ECO:0000256" key="7">
    <source>
        <dbReference type="RuleBase" id="RU000304"/>
    </source>
</evidence>
<dbReference type="PROSITE" id="PS00108">
    <property type="entry name" value="PROTEIN_KINASE_ST"/>
    <property type="match status" value="1"/>
</dbReference>
<organism evidence="10 11">
    <name type="scientific">Tetradesmus obliquus</name>
    <name type="common">Green alga</name>
    <name type="synonym">Acutodesmus obliquus</name>
    <dbReference type="NCBI Taxonomy" id="3088"/>
    <lineage>
        <taxon>Eukaryota</taxon>
        <taxon>Viridiplantae</taxon>
        <taxon>Chlorophyta</taxon>
        <taxon>core chlorophytes</taxon>
        <taxon>Chlorophyceae</taxon>
        <taxon>CS clade</taxon>
        <taxon>Sphaeropleales</taxon>
        <taxon>Scenedesmaceae</taxon>
        <taxon>Tetradesmus</taxon>
    </lineage>
</organism>
<comment type="similarity">
    <text evidence="7">Belongs to the protein kinase superfamily.</text>
</comment>
<dbReference type="PRINTS" id="PR00109">
    <property type="entry name" value="TYRKINASE"/>
</dbReference>
<feature type="compositionally biased region" description="Gly residues" evidence="8">
    <location>
        <begin position="377"/>
        <end position="387"/>
    </location>
</feature>
<dbReference type="InterPro" id="IPR001245">
    <property type="entry name" value="Ser-Thr/Tyr_kinase_cat_dom"/>
</dbReference>
<feature type="binding site" evidence="6">
    <location>
        <position position="41"/>
    </location>
    <ligand>
        <name>ATP</name>
        <dbReference type="ChEBI" id="CHEBI:30616"/>
    </ligand>
</feature>
<name>A0ABY8TU52_TETOB</name>
<feature type="region of interest" description="Disordered" evidence="8">
    <location>
        <begin position="98"/>
        <end position="130"/>
    </location>
</feature>
<dbReference type="InterPro" id="IPR017441">
    <property type="entry name" value="Protein_kinase_ATP_BS"/>
</dbReference>
<dbReference type="InterPro" id="IPR008271">
    <property type="entry name" value="Ser/Thr_kinase_AS"/>
</dbReference>
<evidence type="ECO:0000256" key="5">
    <source>
        <dbReference type="ARBA" id="ARBA00022840"/>
    </source>
</evidence>
<dbReference type="PANTHER" id="PTHR44329:SF214">
    <property type="entry name" value="PROTEIN KINASE DOMAIN-CONTAINING PROTEIN"/>
    <property type="match status" value="1"/>
</dbReference>
<dbReference type="PANTHER" id="PTHR44329">
    <property type="entry name" value="SERINE/THREONINE-PROTEIN KINASE TNNI3K-RELATED"/>
    <property type="match status" value="1"/>
</dbReference>
<dbReference type="Gene3D" id="3.30.200.20">
    <property type="entry name" value="Phosphorylase Kinase, domain 1"/>
    <property type="match status" value="1"/>
</dbReference>
<evidence type="ECO:0000256" key="2">
    <source>
        <dbReference type="ARBA" id="ARBA00022679"/>
    </source>
</evidence>
<dbReference type="PROSITE" id="PS50011">
    <property type="entry name" value="PROTEIN_KINASE_DOM"/>
    <property type="match status" value="1"/>
</dbReference>
<keyword evidence="4" id="KW-0418">Kinase</keyword>
<keyword evidence="11" id="KW-1185">Reference proteome</keyword>
<evidence type="ECO:0000256" key="8">
    <source>
        <dbReference type="SAM" id="MobiDB-lite"/>
    </source>
</evidence>
<dbReference type="InterPro" id="IPR011009">
    <property type="entry name" value="Kinase-like_dom_sf"/>
</dbReference>
<keyword evidence="1 7" id="KW-0723">Serine/threonine-protein kinase</keyword>
<gene>
    <name evidence="10" type="ORF">OEZ85_011901</name>
</gene>